<dbReference type="InterPro" id="IPR036174">
    <property type="entry name" value="Znf_Sec23_Sec24_sf"/>
</dbReference>
<dbReference type="CDD" id="cd01479">
    <property type="entry name" value="Sec24-like"/>
    <property type="match status" value="1"/>
</dbReference>
<evidence type="ECO:0000256" key="6">
    <source>
        <dbReference type="ARBA" id="ARBA00013453"/>
    </source>
</evidence>
<dbReference type="InterPro" id="IPR041742">
    <property type="entry name" value="Sec24-like_trunk_dom"/>
</dbReference>
<dbReference type="InterPro" id="IPR036180">
    <property type="entry name" value="Gelsolin-like_dom_sf"/>
</dbReference>
<evidence type="ECO:0000256" key="17">
    <source>
        <dbReference type="SAM" id="MobiDB-lite"/>
    </source>
</evidence>
<keyword evidence="8" id="KW-0813">Transport</keyword>
<feature type="transmembrane region" description="Helical" evidence="18">
    <location>
        <begin position="450"/>
        <end position="468"/>
    </location>
</feature>
<dbReference type="InterPro" id="IPR036259">
    <property type="entry name" value="MFS_trans_sf"/>
</dbReference>
<dbReference type="Proteomes" id="UP000309340">
    <property type="component" value="Unassembled WGS sequence"/>
</dbReference>
<feature type="region of interest" description="Disordered" evidence="17">
    <location>
        <begin position="555"/>
        <end position="597"/>
    </location>
</feature>
<dbReference type="GO" id="GO:0000149">
    <property type="term" value="F:SNARE binding"/>
    <property type="evidence" value="ECO:0007669"/>
    <property type="project" value="TreeGrafter"/>
</dbReference>
<dbReference type="Gene3D" id="3.40.50.410">
    <property type="entry name" value="von Willebrand factor, type A domain"/>
    <property type="match status" value="1"/>
</dbReference>
<dbReference type="PANTHER" id="PTHR13803">
    <property type="entry name" value="SEC24-RELATED PROTEIN"/>
    <property type="match status" value="1"/>
</dbReference>
<dbReference type="InterPro" id="IPR006900">
    <property type="entry name" value="Sec23/24_helical_dom"/>
</dbReference>
<dbReference type="Gene3D" id="1.20.1250.20">
    <property type="entry name" value="MFS general substrate transporter like domains"/>
    <property type="match status" value="2"/>
</dbReference>
<dbReference type="InterPro" id="IPR036465">
    <property type="entry name" value="vWFA_dom_sf"/>
</dbReference>
<evidence type="ECO:0000256" key="18">
    <source>
        <dbReference type="SAM" id="Phobius"/>
    </source>
</evidence>
<feature type="compositionally biased region" description="Low complexity" evidence="17">
    <location>
        <begin position="623"/>
        <end position="645"/>
    </location>
</feature>
<dbReference type="GO" id="GO:0008270">
    <property type="term" value="F:zinc ion binding"/>
    <property type="evidence" value="ECO:0007669"/>
    <property type="project" value="InterPro"/>
</dbReference>
<dbReference type="OrthoDB" id="49016at2759"/>
<dbReference type="InterPro" id="IPR020846">
    <property type="entry name" value="MFS_dom"/>
</dbReference>
<dbReference type="Pfam" id="PF04815">
    <property type="entry name" value="Sec23_helical"/>
    <property type="match status" value="1"/>
</dbReference>
<evidence type="ECO:0000256" key="12">
    <source>
        <dbReference type="ARBA" id="ARBA00022927"/>
    </source>
</evidence>
<evidence type="ECO:0000256" key="13">
    <source>
        <dbReference type="ARBA" id="ARBA00023034"/>
    </source>
</evidence>
<dbReference type="GO" id="GO:0030127">
    <property type="term" value="C:COPII vesicle coat"/>
    <property type="evidence" value="ECO:0007669"/>
    <property type="project" value="InterPro"/>
</dbReference>
<keyword evidence="11" id="KW-0931">ER-Golgi transport</keyword>
<evidence type="ECO:0000256" key="8">
    <source>
        <dbReference type="ARBA" id="ARBA00022448"/>
    </source>
</evidence>
<dbReference type="Gene3D" id="2.30.30.380">
    <property type="entry name" value="Zn-finger domain of Sec23/24"/>
    <property type="match status" value="1"/>
</dbReference>
<dbReference type="PANTHER" id="PTHR13803:SF39">
    <property type="entry name" value="SECRETORY 24AB, ISOFORM A"/>
    <property type="match status" value="1"/>
</dbReference>
<dbReference type="Gene3D" id="3.40.20.10">
    <property type="entry name" value="Severin"/>
    <property type="match status" value="1"/>
</dbReference>
<proteinExistence type="inferred from homology"/>
<feature type="transmembrane region" description="Helical" evidence="18">
    <location>
        <begin position="166"/>
        <end position="187"/>
    </location>
</feature>
<feature type="transmembrane region" description="Helical" evidence="18">
    <location>
        <begin position="112"/>
        <end position="133"/>
    </location>
</feature>
<comment type="similarity">
    <text evidence="5">Belongs to the SEC23/SEC24 family. SEC24 subfamily.</text>
</comment>
<evidence type="ECO:0000259" key="19">
    <source>
        <dbReference type="PROSITE" id="PS50850"/>
    </source>
</evidence>
<evidence type="ECO:0000313" key="21">
    <source>
        <dbReference type="Proteomes" id="UP000309340"/>
    </source>
</evidence>
<dbReference type="GO" id="GO:0070971">
    <property type="term" value="C:endoplasmic reticulum exit site"/>
    <property type="evidence" value="ECO:0007669"/>
    <property type="project" value="TreeGrafter"/>
</dbReference>
<dbReference type="GO" id="GO:0005789">
    <property type="term" value="C:endoplasmic reticulum membrane"/>
    <property type="evidence" value="ECO:0007669"/>
    <property type="project" value="UniProtKB-SubCell"/>
</dbReference>
<feature type="transmembrane region" description="Helical" evidence="18">
    <location>
        <begin position="311"/>
        <end position="330"/>
    </location>
</feature>
<dbReference type="InterPro" id="IPR050550">
    <property type="entry name" value="SEC23_SEC24_subfamily"/>
</dbReference>
<feature type="transmembrane region" description="Helical" evidence="18">
    <location>
        <begin position="277"/>
        <end position="299"/>
    </location>
</feature>
<gene>
    <name evidence="20" type="ORF">B0A55_00879</name>
</gene>
<protein>
    <recommendedName>
        <fullName evidence="7">Protein transport protein SEC24</fullName>
    </recommendedName>
    <alternativeName>
        <fullName evidence="6">Protein transport protein sec24</fullName>
    </alternativeName>
</protein>
<dbReference type="GO" id="GO:0090110">
    <property type="term" value="P:COPII-coated vesicle cargo loading"/>
    <property type="evidence" value="ECO:0007669"/>
    <property type="project" value="TreeGrafter"/>
</dbReference>
<dbReference type="InterPro" id="IPR036175">
    <property type="entry name" value="Sec23/24_helical_dom_sf"/>
</dbReference>
<dbReference type="Gene3D" id="2.60.40.1670">
    <property type="entry name" value="beta-sandwich domain of Sec23/24"/>
    <property type="match status" value="1"/>
</dbReference>
<dbReference type="SUPFAM" id="SSF53300">
    <property type="entry name" value="vWA-like"/>
    <property type="match status" value="1"/>
</dbReference>
<dbReference type="SUPFAM" id="SSF82754">
    <property type="entry name" value="C-terminal, gelsolin-like domain of Sec23/24"/>
    <property type="match status" value="1"/>
</dbReference>
<dbReference type="EMBL" id="NAJQ01000016">
    <property type="protein sequence ID" value="TKA83125.1"/>
    <property type="molecule type" value="Genomic_DNA"/>
</dbReference>
<keyword evidence="12" id="KW-0653">Protein transport</keyword>
<keyword evidence="9" id="KW-0963">Cytoplasm</keyword>
<feature type="compositionally biased region" description="Low complexity" evidence="17">
    <location>
        <begin position="578"/>
        <end position="589"/>
    </location>
</feature>
<dbReference type="InterPro" id="IPR011701">
    <property type="entry name" value="MFS"/>
</dbReference>
<dbReference type="Pfam" id="PF04811">
    <property type="entry name" value="Sec23_trunk"/>
    <property type="match status" value="1"/>
</dbReference>
<feature type="transmembrane region" description="Helical" evidence="18">
    <location>
        <begin position="416"/>
        <end position="438"/>
    </location>
</feature>
<dbReference type="GO" id="GO:0006886">
    <property type="term" value="P:intracellular protein transport"/>
    <property type="evidence" value="ECO:0007669"/>
    <property type="project" value="InterPro"/>
</dbReference>
<dbReference type="SUPFAM" id="SSF82919">
    <property type="entry name" value="Zn-finger domain of Sec23/24"/>
    <property type="match status" value="1"/>
</dbReference>
<keyword evidence="14 18" id="KW-0472">Membrane</keyword>
<evidence type="ECO:0000256" key="15">
    <source>
        <dbReference type="ARBA" id="ARBA00023329"/>
    </source>
</evidence>
<feature type="transmembrane region" description="Helical" evidence="18">
    <location>
        <begin position="527"/>
        <end position="546"/>
    </location>
</feature>
<feature type="transmembrane region" description="Helical" evidence="18">
    <location>
        <begin position="140"/>
        <end position="160"/>
    </location>
</feature>
<feature type="transmembrane region" description="Helical" evidence="18">
    <location>
        <begin position="73"/>
        <end position="92"/>
    </location>
</feature>
<feature type="compositionally biased region" description="Low complexity" evidence="17">
    <location>
        <begin position="662"/>
        <end position="687"/>
    </location>
</feature>
<dbReference type="SUPFAM" id="SSF103473">
    <property type="entry name" value="MFS general substrate transporter"/>
    <property type="match status" value="1"/>
</dbReference>
<dbReference type="InterPro" id="IPR006895">
    <property type="entry name" value="Znf_Sec23_Sec24"/>
</dbReference>
<dbReference type="Gene3D" id="1.20.120.730">
    <property type="entry name" value="Sec23/Sec24 helical domain"/>
    <property type="match status" value="1"/>
</dbReference>
<evidence type="ECO:0000256" key="9">
    <source>
        <dbReference type="ARBA" id="ARBA00022490"/>
    </source>
</evidence>
<feature type="region of interest" description="Disordered" evidence="17">
    <location>
        <begin position="614"/>
        <end position="687"/>
    </location>
</feature>
<evidence type="ECO:0000256" key="10">
    <source>
        <dbReference type="ARBA" id="ARBA00022824"/>
    </source>
</evidence>
<keyword evidence="13" id="KW-0333">Golgi apparatus</keyword>
<feature type="transmembrane region" description="Helical" evidence="18">
    <location>
        <begin position="900"/>
        <end position="922"/>
    </location>
</feature>
<evidence type="ECO:0000256" key="7">
    <source>
        <dbReference type="ARBA" id="ARBA00021213"/>
    </source>
</evidence>
<comment type="subcellular location">
    <subcellularLocation>
        <location evidence="3">Cytoplasmic vesicle</location>
        <location evidence="3">COPII-coated vesicle membrane</location>
        <topology evidence="3">Peripheral membrane protein</topology>
        <orientation evidence="3">Cytoplasmic side</orientation>
    </subcellularLocation>
    <subcellularLocation>
        <location evidence="4">Endoplasmic reticulum membrane</location>
        <topology evidence="4">Peripheral membrane protein</topology>
        <orientation evidence="4">Cytoplasmic side</orientation>
    </subcellularLocation>
    <subcellularLocation>
        <location evidence="2">Golgi apparatus membrane</location>
        <topology evidence="2">Peripheral membrane protein</topology>
        <orientation evidence="2">Cytoplasmic side</orientation>
    </subcellularLocation>
    <subcellularLocation>
        <location evidence="1">Membrane</location>
        <topology evidence="1">Multi-pass membrane protein</topology>
    </subcellularLocation>
</comment>
<evidence type="ECO:0000256" key="1">
    <source>
        <dbReference type="ARBA" id="ARBA00004141"/>
    </source>
</evidence>
<feature type="transmembrane region" description="Helical" evidence="18">
    <location>
        <begin position="199"/>
        <end position="217"/>
    </location>
</feature>
<dbReference type="InterPro" id="IPR007123">
    <property type="entry name" value="Gelsolin-like_dom"/>
</dbReference>
<sequence>MSATTVRLQTLSSPEAVATSSLRRSSWVRPASTREPSLQHDRELDDAISLHSLHATTSAREIPFAITDASRTAAIVASVTLVTAISTLLNGLTTVALPTITTELQIPHSMQLWPSSIQALTTGCTLLFSGTIADALGSRFMYLAGTVLQAGFILGCGLARSSAQLILFRGLSGVAVSLCLPSAVSIITSSFIGKRRDMAFAAMGGGQPVGFSVGLALGGVLTDTIGWRWGFYIAAILNIAVLGIAIWGLPKEIDDRSAEGPESSTWRHKLSRLRTEIDWVGAGVASASLALLSYAFAAITGSTADIRQPSTIASLTVAIALIPAFILWVGRQERLGRPAIIPNSLWRNRKFTTICIAVFFTWGSFNALETILTFYFQKAQGLSAIRTSLYFLPAPVSGTVSNVMMGLIVHRVKANYLVLSGCMLSVVAPLVLVGAGVHSNYWETGFLANVFNPIGADSLFTIANLLITSVFPAKTQALAGGVFNTVSQIGKAVGLALVAVIASTVTAESQFVDKASPPALMEGYRATWWYSFACIVFTVVVCVWGLRGIDMASPQQQYEDGAPDPEGGKYSQDGAIDQQSQQSAPAPAAGGKKKRDRYAGQAYEFGAGANAGLGGQPTGGQFPGSPAPAAGGYGFPGQQQPAQPSYGMPPQPAYGDPNAQTPGQQPGYGQPQYSAPQGGYEPPQPAYPAQGAPSIIQQGVQGVTQQFQQMGVGSAPQPQQPPGQPAMRLNPLVPVDISMQGQPFHVSDLDQAPPPIILPPNSSVTPSPHANCPPKYVRSTLNAMPTTASLLKKSKLPFALIIQPYATLHDAEDDVPVQYDQVIARCRRCRTYINPFASFLDHSHRWRCNMCNLTNDVPQSFDWDSVKQQSVDRWQRPELNYSVSEFVAPQEYMVRAPQPLIYLFLFDVSYAGVSSGLLATAARCILESLERIPNTDRRTRLGFMAVDSSLHYFQVPRDGSESNEARMLVVSDLDEPFLPTPEDLLVNLSECRANIETFLEKLQGMFANTTNPSSAMGSALRAGHKLISHVGGKMTVLSASLPNIGYGQLQTREDKKLLGTSKESSLLQTQNAFYKSFAVECSKTQVSIDMFLFSAQYQDVASLSNLPRYTGGQTYFYPAWNAARTEDAMKFASEFSEYLSSEIGLEAVLRVRTTTGLRPSAFYGNFFNRSSDLCAFPAMPRDQAYVVEIAIDESITKAFACLQVGVLHTTCNGERRIRVLTLSIPTTQILAEVYASADQLAITAYFSHKAVERALSSGLDAARDAVQAKVIELLQTYKKELGGGNMGGGGLQFPVNMRGLPVLFLGLMKNLGLRKSAQIPTDLRSAALCLLSTLPLPLLMQYIYPRLYSLHDMPDDAGQPSSATGAITMPPALNLSSGNLVPYGLYLLDDGQTQFLWLGRDAVPALIADVFGTDDKTQLKQGKTTLPVLDTDMNERVRAVVEKSADHRSLGVGSIVRPPMYLVREDGEPSLRLWAQTLLVEDRADQGVSGAQFLGMLREKVLS</sequence>
<accession>A0A4U0Y675</accession>
<dbReference type="GO" id="GO:0022857">
    <property type="term" value="F:transmembrane transporter activity"/>
    <property type="evidence" value="ECO:0007669"/>
    <property type="project" value="InterPro"/>
</dbReference>
<organism evidence="20 21">
    <name type="scientific">Friedmanniomyces simplex</name>
    <dbReference type="NCBI Taxonomy" id="329884"/>
    <lineage>
        <taxon>Eukaryota</taxon>
        <taxon>Fungi</taxon>
        <taxon>Dikarya</taxon>
        <taxon>Ascomycota</taxon>
        <taxon>Pezizomycotina</taxon>
        <taxon>Dothideomycetes</taxon>
        <taxon>Dothideomycetidae</taxon>
        <taxon>Mycosphaerellales</taxon>
        <taxon>Teratosphaeriaceae</taxon>
        <taxon>Friedmanniomyces</taxon>
    </lineage>
</organism>
<name>A0A4U0Y675_9PEZI</name>
<feature type="transmembrane region" description="Helical" evidence="18">
    <location>
        <begin position="489"/>
        <end position="507"/>
    </location>
</feature>
<dbReference type="InterPro" id="IPR006896">
    <property type="entry name" value="Sec23/24_trunk_dom"/>
</dbReference>
<evidence type="ECO:0000256" key="16">
    <source>
        <dbReference type="ARBA" id="ARBA00025471"/>
    </source>
</evidence>
<feature type="domain" description="Major facilitator superfamily (MFS) profile" evidence="19">
    <location>
        <begin position="75"/>
        <end position="557"/>
    </location>
</feature>
<keyword evidence="21" id="KW-1185">Reference proteome</keyword>
<dbReference type="SUPFAM" id="SSF81995">
    <property type="entry name" value="beta-sandwich domain of Sec23/24"/>
    <property type="match status" value="1"/>
</dbReference>
<feature type="transmembrane region" description="Helical" evidence="18">
    <location>
        <begin position="351"/>
        <end position="376"/>
    </location>
</feature>
<evidence type="ECO:0000256" key="3">
    <source>
        <dbReference type="ARBA" id="ARBA00004299"/>
    </source>
</evidence>
<evidence type="ECO:0000256" key="4">
    <source>
        <dbReference type="ARBA" id="ARBA00004397"/>
    </source>
</evidence>
<evidence type="ECO:0000256" key="5">
    <source>
        <dbReference type="ARBA" id="ARBA00008334"/>
    </source>
</evidence>
<evidence type="ECO:0000256" key="11">
    <source>
        <dbReference type="ARBA" id="ARBA00022892"/>
    </source>
</evidence>
<dbReference type="Pfam" id="PF00626">
    <property type="entry name" value="Gelsolin"/>
    <property type="match status" value="1"/>
</dbReference>
<dbReference type="Pfam" id="PF04810">
    <property type="entry name" value="zf-Sec23_Sec24"/>
    <property type="match status" value="1"/>
</dbReference>
<comment type="function">
    <text evidence="16">Component of the coat protein complex II (COPII) which promotes the formation of transport vesicles from the endoplasmic reticulum (ER). The coat has two main functions, the physical deformation of the endoplasmic reticulum membrane into vesicles and the selection of cargo molecules.</text>
</comment>
<keyword evidence="18" id="KW-0812">Transmembrane</keyword>
<dbReference type="PROSITE" id="PS50850">
    <property type="entry name" value="MFS"/>
    <property type="match status" value="1"/>
</dbReference>
<feature type="transmembrane region" description="Helical" evidence="18">
    <location>
        <begin position="388"/>
        <end position="409"/>
    </location>
</feature>
<reference evidence="20 21" key="1">
    <citation type="submission" date="2017-03" db="EMBL/GenBank/DDBJ databases">
        <title>Genomes of endolithic fungi from Antarctica.</title>
        <authorList>
            <person name="Coleine C."/>
            <person name="Masonjones S."/>
            <person name="Stajich J.E."/>
        </authorList>
    </citation>
    <scope>NUCLEOTIDE SEQUENCE [LARGE SCALE GENOMIC DNA]</scope>
    <source>
        <strain evidence="20 21">CCFEE 5184</strain>
    </source>
</reference>
<dbReference type="InterPro" id="IPR029006">
    <property type="entry name" value="ADF-H/Gelsolin-like_dom_sf"/>
</dbReference>
<dbReference type="Pfam" id="PF08033">
    <property type="entry name" value="Sec23_BS"/>
    <property type="match status" value="1"/>
</dbReference>
<dbReference type="InterPro" id="IPR012990">
    <property type="entry name" value="Beta-sandwich_Sec23_24"/>
</dbReference>
<keyword evidence="15" id="KW-0968">Cytoplasmic vesicle</keyword>
<evidence type="ECO:0000256" key="2">
    <source>
        <dbReference type="ARBA" id="ARBA00004255"/>
    </source>
</evidence>
<dbReference type="GO" id="GO:0000139">
    <property type="term" value="C:Golgi membrane"/>
    <property type="evidence" value="ECO:0007669"/>
    <property type="project" value="UniProtKB-SubCell"/>
</dbReference>
<evidence type="ECO:0000256" key="14">
    <source>
        <dbReference type="ARBA" id="ARBA00023136"/>
    </source>
</evidence>
<keyword evidence="18" id="KW-1133">Transmembrane helix</keyword>
<dbReference type="STRING" id="329884.A0A4U0Y675"/>
<dbReference type="Pfam" id="PF07690">
    <property type="entry name" value="MFS_1"/>
    <property type="match status" value="1"/>
</dbReference>
<feature type="transmembrane region" description="Helical" evidence="18">
    <location>
        <begin position="229"/>
        <end position="249"/>
    </location>
</feature>
<comment type="caution">
    <text evidence="20">The sequence shown here is derived from an EMBL/GenBank/DDBJ whole genome shotgun (WGS) entry which is preliminary data.</text>
</comment>
<dbReference type="SUPFAM" id="SSF81811">
    <property type="entry name" value="Helical domain of Sec23/24"/>
    <property type="match status" value="1"/>
</dbReference>
<keyword evidence="10" id="KW-0256">Endoplasmic reticulum</keyword>
<evidence type="ECO:0000313" key="20">
    <source>
        <dbReference type="EMBL" id="TKA83125.1"/>
    </source>
</evidence>